<dbReference type="SUPFAM" id="SSF49303">
    <property type="entry name" value="beta-Galactosidase/glucuronidase domain"/>
    <property type="match status" value="1"/>
</dbReference>
<dbReference type="SUPFAM" id="SSF51445">
    <property type="entry name" value="(Trans)glycosidases"/>
    <property type="match status" value="1"/>
</dbReference>
<dbReference type="GO" id="GO:0004553">
    <property type="term" value="F:hydrolase activity, hydrolyzing O-glycosyl compounds"/>
    <property type="evidence" value="ECO:0007669"/>
    <property type="project" value="InterPro"/>
</dbReference>
<dbReference type="Pfam" id="PF02837">
    <property type="entry name" value="Glyco_hydro_2_N"/>
    <property type="match status" value="1"/>
</dbReference>
<evidence type="ECO:0000259" key="6">
    <source>
        <dbReference type="Pfam" id="PF02837"/>
    </source>
</evidence>
<evidence type="ECO:0000256" key="3">
    <source>
        <dbReference type="ARBA" id="ARBA00023295"/>
    </source>
</evidence>
<dbReference type="PRINTS" id="PR00132">
    <property type="entry name" value="GLHYDRLASE2"/>
</dbReference>
<dbReference type="Pfam" id="PF00703">
    <property type="entry name" value="Glyco_hydro_2"/>
    <property type="match status" value="1"/>
</dbReference>
<dbReference type="GO" id="GO:0005975">
    <property type="term" value="P:carbohydrate metabolic process"/>
    <property type="evidence" value="ECO:0007669"/>
    <property type="project" value="InterPro"/>
</dbReference>
<sequence>MQCSEYPRPDFERSHHWQCLNGEWDFRADPNDEGLATHWEATDADSWSQHIIVPFAWESQASGIGREWMPVGWYRRAVQRPDSWSTKHTILHFGAVHYACQVWVNGHRIGEHIGGYSPFSLDITDALLEGRGELIVRVEAPLDKRYIPHGKQRSQPADDYDSCCFTASSGIWQPVWLEARPATYIQHLRLTPTPDLKGIHVQGTLAGPQLDGSTLHIQLEGEESPTLEIAGAESVEATLFPASPRLWSPSDPHLYHLQVTLTSEDGEDLVRTYTGLRRVETQGKLILLNGEPIFLRGALDQGFWPTSGYTAPSDQALQLDVELALKAGYNMIRKHIKLEDPRWLYWADTLGLLVWAEPPCIGRYSTEAIASFEAQLVPMVERDYNHPSIILWGIYNEEWGLNFRTAQDREKQEAVARAYDLLSALDHTRPIIDDSGWSHVKTDVLDWHYYDNDLKRWNEVTSSLANDLSSWFGHQIAVDTWYETQLSLPETDHQNLPLINGEYGGGHTARERGWHLRWQTQEFFRHTAFSGYLYTELYDVEHELCGIYTADRQPKDLDCEPDKINAERVVIFDLIPHKPGQDYTTRDGSFAFNVRVAHRGSQALSGTLIWRWGPEGEAIAAAALSLESFTTSDPIELQGHLPTDTSTGRLHVHLVGENGQVLAQSFLDIVMDNNDT</sequence>
<reference evidence="7" key="1">
    <citation type="submission" date="2020-10" db="EMBL/GenBank/DDBJ databases">
        <title>Taxonomic study of unclassified bacteria belonging to the class Ktedonobacteria.</title>
        <authorList>
            <person name="Yabe S."/>
            <person name="Wang C.M."/>
            <person name="Zheng Y."/>
            <person name="Sakai Y."/>
            <person name="Cavaletti L."/>
            <person name="Monciardini P."/>
            <person name="Donadio S."/>
        </authorList>
    </citation>
    <scope>NUCLEOTIDE SEQUENCE</scope>
    <source>
        <strain evidence="7">SOSP1-1</strain>
    </source>
</reference>
<dbReference type="Gene3D" id="2.60.120.260">
    <property type="entry name" value="Galactose-binding domain-like"/>
    <property type="match status" value="1"/>
</dbReference>
<feature type="domain" description="Glycoside hydrolase family 2 catalytic" evidence="5">
    <location>
        <begin position="279"/>
        <end position="507"/>
    </location>
</feature>
<dbReference type="InterPro" id="IPR036156">
    <property type="entry name" value="Beta-gal/glucu_dom_sf"/>
</dbReference>
<dbReference type="Gene3D" id="3.20.20.80">
    <property type="entry name" value="Glycosidases"/>
    <property type="match status" value="1"/>
</dbReference>
<dbReference type="InterPro" id="IPR006104">
    <property type="entry name" value="Glyco_hydro_2_N"/>
</dbReference>
<evidence type="ECO:0000313" key="7">
    <source>
        <dbReference type="EMBL" id="GHO45789.1"/>
    </source>
</evidence>
<dbReference type="RefSeq" id="WP_220195216.1">
    <property type="nucleotide sequence ID" value="NZ_BNJF01000002.1"/>
</dbReference>
<feature type="domain" description="Glycoside hydrolase family 2 immunoglobulin-like beta-sandwich" evidence="4">
    <location>
        <begin position="183"/>
        <end position="277"/>
    </location>
</feature>
<dbReference type="AlphaFoldDB" id="A0A8J3I6V6"/>
<organism evidence="7 8">
    <name type="scientific">Ktedonospora formicarum</name>
    <dbReference type="NCBI Taxonomy" id="2778364"/>
    <lineage>
        <taxon>Bacteria</taxon>
        <taxon>Bacillati</taxon>
        <taxon>Chloroflexota</taxon>
        <taxon>Ktedonobacteria</taxon>
        <taxon>Ktedonobacterales</taxon>
        <taxon>Ktedonobacteraceae</taxon>
        <taxon>Ktedonospora</taxon>
    </lineage>
</organism>
<evidence type="ECO:0000259" key="5">
    <source>
        <dbReference type="Pfam" id="PF02836"/>
    </source>
</evidence>
<comment type="similarity">
    <text evidence="1">Belongs to the glycosyl hydrolase 2 family.</text>
</comment>
<evidence type="ECO:0000259" key="4">
    <source>
        <dbReference type="Pfam" id="PF00703"/>
    </source>
</evidence>
<dbReference type="InterPro" id="IPR006102">
    <property type="entry name" value="Ig-like_GH2"/>
</dbReference>
<gene>
    <name evidence="7" type="ORF">KSX_39520</name>
</gene>
<feature type="domain" description="Glycosyl hydrolases family 2 sugar binding" evidence="6">
    <location>
        <begin position="19"/>
        <end position="149"/>
    </location>
</feature>
<dbReference type="PANTHER" id="PTHR42732">
    <property type="entry name" value="BETA-GALACTOSIDASE"/>
    <property type="match status" value="1"/>
</dbReference>
<keyword evidence="3" id="KW-0326">Glycosidase</keyword>
<keyword evidence="2 7" id="KW-0378">Hydrolase</keyword>
<dbReference type="Gene3D" id="2.60.40.10">
    <property type="entry name" value="Immunoglobulins"/>
    <property type="match status" value="1"/>
</dbReference>
<dbReference type="SUPFAM" id="SSF49785">
    <property type="entry name" value="Galactose-binding domain-like"/>
    <property type="match status" value="1"/>
</dbReference>
<dbReference type="InterPro" id="IPR008979">
    <property type="entry name" value="Galactose-bd-like_sf"/>
</dbReference>
<proteinExistence type="inferred from homology"/>
<comment type="caution">
    <text evidence="7">The sequence shown here is derived from an EMBL/GenBank/DDBJ whole genome shotgun (WGS) entry which is preliminary data.</text>
</comment>
<dbReference type="InterPro" id="IPR006101">
    <property type="entry name" value="Glyco_hydro_2"/>
</dbReference>
<dbReference type="Pfam" id="PF02836">
    <property type="entry name" value="Glyco_hydro_2_C"/>
    <property type="match status" value="1"/>
</dbReference>
<accession>A0A8J3I6V6</accession>
<dbReference type="InterPro" id="IPR051913">
    <property type="entry name" value="GH2_Domain-Containing"/>
</dbReference>
<dbReference type="Proteomes" id="UP000612362">
    <property type="component" value="Unassembled WGS sequence"/>
</dbReference>
<keyword evidence="8" id="KW-1185">Reference proteome</keyword>
<dbReference type="EMBL" id="BNJF01000002">
    <property type="protein sequence ID" value="GHO45789.1"/>
    <property type="molecule type" value="Genomic_DNA"/>
</dbReference>
<evidence type="ECO:0000313" key="8">
    <source>
        <dbReference type="Proteomes" id="UP000612362"/>
    </source>
</evidence>
<dbReference type="InterPro" id="IPR013783">
    <property type="entry name" value="Ig-like_fold"/>
</dbReference>
<name>A0A8J3I6V6_9CHLR</name>
<protein>
    <submittedName>
        <fullName evidence="7">Hydrolase</fullName>
    </submittedName>
</protein>
<dbReference type="InterPro" id="IPR017853">
    <property type="entry name" value="GH"/>
</dbReference>
<evidence type="ECO:0000256" key="1">
    <source>
        <dbReference type="ARBA" id="ARBA00007401"/>
    </source>
</evidence>
<evidence type="ECO:0000256" key="2">
    <source>
        <dbReference type="ARBA" id="ARBA00022801"/>
    </source>
</evidence>
<dbReference type="InterPro" id="IPR006103">
    <property type="entry name" value="Glyco_hydro_2_cat"/>
</dbReference>
<dbReference type="PANTHER" id="PTHR42732:SF3">
    <property type="entry name" value="HYDROLASE"/>
    <property type="match status" value="1"/>
</dbReference>